<organism evidence="3 4">
    <name type="scientific">Heterodermia speciosa</name>
    <dbReference type="NCBI Taxonomy" id="116794"/>
    <lineage>
        <taxon>Eukaryota</taxon>
        <taxon>Fungi</taxon>
        <taxon>Dikarya</taxon>
        <taxon>Ascomycota</taxon>
        <taxon>Pezizomycotina</taxon>
        <taxon>Lecanoromycetes</taxon>
        <taxon>OSLEUM clade</taxon>
        <taxon>Lecanoromycetidae</taxon>
        <taxon>Caliciales</taxon>
        <taxon>Physciaceae</taxon>
        <taxon>Heterodermia</taxon>
    </lineage>
</organism>
<dbReference type="GO" id="GO:0016104">
    <property type="term" value="P:triterpenoid biosynthetic process"/>
    <property type="evidence" value="ECO:0007669"/>
    <property type="project" value="InterPro"/>
</dbReference>
<feature type="domain" description="Squalene cyclase C-terminal" evidence="2">
    <location>
        <begin position="44"/>
        <end position="195"/>
    </location>
</feature>
<keyword evidence="4" id="KW-1185">Reference proteome</keyword>
<evidence type="ECO:0000313" key="4">
    <source>
        <dbReference type="Proteomes" id="UP000664521"/>
    </source>
</evidence>
<evidence type="ECO:0000256" key="1">
    <source>
        <dbReference type="ARBA" id="ARBA00022737"/>
    </source>
</evidence>
<name>A0A8H3IQ54_9LECA</name>
<dbReference type="SUPFAM" id="SSF48239">
    <property type="entry name" value="Terpenoid cyclases/Protein prenyltransferases"/>
    <property type="match status" value="1"/>
</dbReference>
<feature type="domain" description="Squalene cyclase C-terminal" evidence="2">
    <location>
        <begin position="224"/>
        <end position="406"/>
    </location>
</feature>
<dbReference type="InterPro" id="IPR018333">
    <property type="entry name" value="Squalene_cyclase"/>
</dbReference>
<dbReference type="Pfam" id="PF13243">
    <property type="entry name" value="SQHop_cyclase_C"/>
    <property type="match status" value="2"/>
</dbReference>
<proteinExistence type="predicted"/>
<dbReference type="PANTHER" id="PTHR11764">
    <property type="entry name" value="TERPENE CYCLASE/MUTASE FAMILY MEMBER"/>
    <property type="match status" value="1"/>
</dbReference>
<dbReference type="EMBL" id="CAJPDS010000051">
    <property type="protein sequence ID" value="CAF9929275.1"/>
    <property type="molecule type" value="Genomic_DNA"/>
</dbReference>
<protein>
    <recommendedName>
        <fullName evidence="2">Squalene cyclase C-terminal domain-containing protein</fullName>
    </recommendedName>
</protein>
<dbReference type="PANTHER" id="PTHR11764:SF82">
    <property type="entry name" value="TERPENE CYCLASE_MUTASE FAMILY MEMBER"/>
    <property type="match status" value="1"/>
</dbReference>
<dbReference type="GO" id="GO:0016866">
    <property type="term" value="F:intramolecular transferase activity"/>
    <property type="evidence" value="ECO:0007669"/>
    <property type="project" value="InterPro"/>
</dbReference>
<dbReference type="InterPro" id="IPR032696">
    <property type="entry name" value="SQ_cyclase_C"/>
</dbReference>
<dbReference type="InterPro" id="IPR008930">
    <property type="entry name" value="Terpenoid_cyclase/PrenylTrfase"/>
</dbReference>
<dbReference type="Gene3D" id="1.50.10.20">
    <property type="match status" value="1"/>
</dbReference>
<dbReference type="Proteomes" id="UP000664521">
    <property type="component" value="Unassembled WGS sequence"/>
</dbReference>
<evidence type="ECO:0000313" key="3">
    <source>
        <dbReference type="EMBL" id="CAF9929275.1"/>
    </source>
</evidence>
<sequence>MHLGLLALSLEGYKVEDDCMQRGFRAIERFAWQDSTGRRIQACVSPVWDTALMIIGISDSGLLKDTEEMKKAVDWMQHKQLLGLEGDWRVYSPGTRSGGFSFEYHNTWYPDVDDTAAVILAFIKHDINRAGSNSVLDAVEWVLGMQNRDGGWAAFDINNDALFLNKIPFSDMDSLSDPSTADVTGRVIEAFGLFTSVIVQRLNKFAPTESFTRANSLADRVTASLSPALAYLARTQEHTGAWYGRWGSNYVYGTSNVLCSLAVLAHLVTLLPQLHSCHSEAVPFHTDGYIQGLVDPAITWLKNVQNTDGGFGEQLKSYSNPALAGCGPSTASQTAWGLMGLLSFLPADDTSVERAVRWLINGQRQVDGGSKWPETAYTGTGFPGFFYIGYDLYSHYFPMMALGRYYKSKLLARSLIR</sequence>
<dbReference type="AlphaFoldDB" id="A0A8H3IQ54"/>
<gene>
    <name evidence="3" type="ORF">HETSPECPRED_007329</name>
</gene>
<comment type="caution">
    <text evidence="3">The sequence shown here is derived from an EMBL/GenBank/DDBJ whole genome shotgun (WGS) entry which is preliminary data.</text>
</comment>
<accession>A0A8H3IQ54</accession>
<evidence type="ECO:0000259" key="2">
    <source>
        <dbReference type="Pfam" id="PF13243"/>
    </source>
</evidence>
<reference evidence="3" key="1">
    <citation type="submission" date="2021-03" db="EMBL/GenBank/DDBJ databases">
        <authorList>
            <person name="Tagirdzhanova G."/>
        </authorList>
    </citation>
    <scope>NUCLEOTIDE SEQUENCE</scope>
</reference>
<dbReference type="OrthoDB" id="21502at2759"/>
<dbReference type="GO" id="GO:0005811">
    <property type="term" value="C:lipid droplet"/>
    <property type="evidence" value="ECO:0007669"/>
    <property type="project" value="InterPro"/>
</dbReference>
<keyword evidence="1" id="KW-0677">Repeat</keyword>